<keyword evidence="4" id="KW-1003">Cell membrane</keyword>
<proteinExistence type="inferred from homology"/>
<evidence type="ECO:0000256" key="8">
    <source>
        <dbReference type="RuleBase" id="RU363032"/>
    </source>
</evidence>
<dbReference type="GO" id="GO:0055085">
    <property type="term" value="P:transmembrane transport"/>
    <property type="evidence" value="ECO:0007669"/>
    <property type="project" value="InterPro"/>
</dbReference>
<feature type="transmembrane region" description="Helical" evidence="8">
    <location>
        <begin position="387"/>
        <end position="410"/>
    </location>
</feature>
<evidence type="ECO:0000259" key="9">
    <source>
        <dbReference type="PROSITE" id="PS50928"/>
    </source>
</evidence>
<keyword evidence="3 8" id="KW-0813">Transport</keyword>
<dbReference type="GO" id="GO:0005886">
    <property type="term" value="C:plasma membrane"/>
    <property type="evidence" value="ECO:0007669"/>
    <property type="project" value="UniProtKB-SubCell"/>
</dbReference>
<name>A0A318JHT5_9NEIS</name>
<evidence type="ECO:0000256" key="1">
    <source>
        <dbReference type="ARBA" id="ARBA00004651"/>
    </source>
</evidence>
<keyword evidence="11" id="KW-1185">Reference proteome</keyword>
<dbReference type="Pfam" id="PF00528">
    <property type="entry name" value="BPD_transp_1"/>
    <property type="match status" value="1"/>
</dbReference>
<organism evidence="10 11">
    <name type="scientific">Aquitalea magnusonii</name>
    <dbReference type="NCBI Taxonomy" id="332411"/>
    <lineage>
        <taxon>Bacteria</taxon>
        <taxon>Pseudomonadati</taxon>
        <taxon>Pseudomonadota</taxon>
        <taxon>Betaproteobacteria</taxon>
        <taxon>Neisseriales</taxon>
        <taxon>Chromobacteriaceae</taxon>
        <taxon>Aquitalea</taxon>
    </lineage>
</organism>
<reference evidence="10 11" key="1">
    <citation type="submission" date="2018-05" db="EMBL/GenBank/DDBJ databases">
        <title>Genomic Encyclopedia of Type Strains, Phase IV (KMG-IV): sequencing the most valuable type-strain genomes for metagenomic binning, comparative biology and taxonomic classification.</title>
        <authorList>
            <person name="Goeker M."/>
        </authorList>
    </citation>
    <scope>NUCLEOTIDE SEQUENCE [LARGE SCALE GENOMIC DNA]</scope>
    <source>
        <strain evidence="10 11">DSM 25134</strain>
    </source>
</reference>
<dbReference type="InterPro" id="IPR035906">
    <property type="entry name" value="MetI-like_sf"/>
</dbReference>
<dbReference type="CDD" id="cd06261">
    <property type="entry name" value="TM_PBP2"/>
    <property type="match status" value="1"/>
</dbReference>
<evidence type="ECO:0000313" key="10">
    <source>
        <dbReference type="EMBL" id="PXX50364.1"/>
    </source>
</evidence>
<evidence type="ECO:0000256" key="3">
    <source>
        <dbReference type="ARBA" id="ARBA00022448"/>
    </source>
</evidence>
<keyword evidence="7 8" id="KW-0472">Membrane</keyword>
<feature type="domain" description="ABC transmembrane type-1" evidence="9">
    <location>
        <begin position="204"/>
        <end position="410"/>
    </location>
</feature>
<accession>A0A318JHT5</accession>
<gene>
    <name evidence="10" type="ORF">DFR38_10211</name>
</gene>
<dbReference type="PANTHER" id="PTHR42929:SF5">
    <property type="entry name" value="ABC TRANSPORTER PERMEASE PROTEIN"/>
    <property type="match status" value="1"/>
</dbReference>
<evidence type="ECO:0000256" key="4">
    <source>
        <dbReference type="ARBA" id="ARBA00022475"/>
    </source>
</evidence>
<protein>
    <submittedName>
        <fullName evidence="10">Putative spermidine/putrescine transport system permease protein</fullName>
    </submittedName>
</protein>
<feature type="transmembrane region" description="Helical" evidence="8">
    <location>
        <begin position="292"/>
        <end position="312"/>
    </location>
</feature>
<keyword evidence="5 8" id="KW-0812">Transmembrane</keyword>
<evidence type="ECO:0000256" key="6">
    <source>
        <dbReference type="ARBA" id="ARBA00022989"/>
    </source>
</evidence>
<dbReference type="PANTHER" id="PTHR42929">
    <property type="entry name" value="INNER MEMBRANE ABC TRANSPORTER PERMEASE PROTEIN YDCU-RELATED-RELATED"/>
    <property type="match status" value="1"/>
</dbReference>
<keyword evidence="6 8" id="KW-1133">Transmembrane helix</keyword>
<evidence type="ECO:0000256" key="5">
    <source>
        <dbReference type="ARBA" id="ARBA00022692"/>
    </source>
</evidence>
<comment type="caution">
    <text evidence="10">The sequence shown here is derived from an EMBL/GenBank/DDBJ whole genome shotgun (WGS) entry which is preliminary data.</text>
</comment>
<dbReference type="Proteomes" id="UP000248395">
    <property type="component" value="Unassembled WGS sequence"/>
</dbReference>
<feature type="transmembrane region" description="Helical" evidence="8">
    <location>
        <begin position="39"/>
        <end position="61"/>
    </location>
</feature>
<dbReference type="AlphaFoldDB" id="A0A318JHT5"/>
<evidence type="ECO:0000256" key="7">
    <source>
        <dbReference type="ARBA" id="ARBA00023136"/>
    </source>
</evidence>
<comment type="similarity">
    <text evidence="2">Belongs to the binding-protein-dependent transport system permease family. CysTW subfamily.</text>
</comment>
<dbReference type="RefSeq" id="WP_059285359.1">
    <property type="nucleotide sequence ID" value="NZ_LNQU01000023.1"/>
</dbReference>
<sequence length="422" mass="46530">MTASSAPTTAVAATLPEAGRSLKQKLARAERMNKLKSQLLILPLVLFILLVFVLPITSLLFKSVNNPEVVDAMPHTVKAISSWSGRALPPETVYAAAAQDIQQAHDDQKLGDLGKRLNMEVAGYRSLLNKTARALPMDPAPKSYKDALTNLDERWGDPAYWQAIRRNTSSQTPFYLLAAMDHRIDDLGEISRSAPDQAIYLDIFTRTFWMSLVVTAIALALAYPLAYLLVNLPTRTSNLLMILVLLPFWTSVLVRVAAWIVLLQSGGLINSTMQWLGLIDHPLQLVFNRTGVYISMVHILLPFMILPIYSVMKGISPSYMKAAISLGCHPFASFWRVYFPQTVAGISAGALLVFILSIGYYITPALLGSPNDQMVSYFVAFYTNTSINWGMATALGGLLLAATMILYIVYNWLVGAKSLRLG</sequence>
<dbReference type="EMBL" id="QJKC01000002">
    <property type="protein sequence ID" value="PXX50364.1"/>
    <property type="molecule type" value="Genomic_DNA"/>
</dbReference>
<evidence type="ECO:0000313" key="11">
    <source>
        <dbReference type="Proteomes" id="UP000248395"/>
    </source>
</evidence>
<dbReference type="PROSITE" id="PS50928">
    <property type="entry name" value="ABC_TM1"/>
    <property type="match status" value="1"/>
</dbReference>
<feature type="transmembrane region" description="Helical" evidence="8">
    <location>
        <begin position="242"/>
        <end position="262"/>
    </location>
</feature>
<evidence type="ECO:0000256" key="2">
    <source>
        <dbReference type="ARBA" id="ARBA00007069"/>
    </source>
</evidence>
<feature type="transmembrane region" description="Helical" evidence="8">
    <location>
        <begin position="343"/>
        <end position="367"/>
    </location>
</feature>
<dbReference type="OrthoDB" id="9808619at2"/>
<comment type="subcellular location">
    <subcellularLocation>
        <location evidence="1 8">Cell membrane</location>
        <topology evidence="1 8">Multi-pass membrane protein</topology>
    </subcellularLocation>
</comment>
<dbReference type="Gene3D" id="1.10.3720.10">
    <property type="entry name" value="MetI-like"/>
    <property type="match status" value="1"/>
</dbReference>
<dbReference type="InterPro" id="IPR000515">
    <property type="entry name" value="MetI-like"/>
</dbReference>
<dbReference type="SUPFAM" id="SSF161098">
    <property type="entry name" value="MetI-like"/>
    <property type="match status" value="1"/>
</dbReference>
<feature type="transmembrane region" description="Helical" evidence="8">
    <location>
        <begin position="208"/>
        <end position="230"/>
    </location>
</feature>